<dbReference type="SUPFAM" id="SSF52113">
    <property type="entry name" value="BRCT domain"/>
    <property type="match status" value="1"/>
</dbReference>
<dbReference type="Gene3D" id="3.40.50.10190">
    <property type="entry name" value="BRCT domain"/>
    <property type="match status" value="1"/>
</dbReference>
<dbReference type="EMBL" id="CAWUHD010000072">
    <property type="protein sequence ID" value="CAK7227348.1"/>
    <property type="molecule type" value="Genomic_DNA"/>
</dbReference>
<gene>
    <name evidence="3" type="ORF">SEUCBS140593_006545</name>
</gene>
<comment type="caution">
    <text evidence="3">The sequence shown here is derived from an EMBL/GenBank/DDBJ whole genome shotgun (WGS) entry which is preliminary data.</text>
</comment>
<accession>A0ABP0C616</accession>
<name>A0ABP0C616_9PEZI</name>
<evidence type="ECO:0000313" key="4">
    <source>
        <dbReference type="Proteomes" id="UP001642482"/>
    </source>
</evidence>
<dbReference type="InterPro" id="IPR001357">
    <property type="entry name" value="BRCT_dom"/>
</dbReference>
<feature type="compositionally biased region" description="Polar residues" evidence="1">
    <location>
        <begin position="140"/>
        <end position="155"/>
    </location>
</feature>
<protein>
    <recommendedName>
        <fullName evidence="2">BRCT domain-containing protein</fullName>
    </recommendedName>
</protein>
<dbReference type="InterPro" id="IPR036420">
    <property type="entry name" value="BRCT_dom_sf"/>
</dbReference>
<feature type="compositionally biased region" description="Basic and acidic residues" evidence="1">
    <location>
        <begin position="70"/>
        <end position="92"/>
    </location>
</feature>
<feature type="compositionally biased region" description="Basic and acidic residues" evidence="1">
    <location>
        <begin position="292"/>
        <end position="311"/>
    </location>
</feature>
<feature type="domain" description="BRCT" evidence="2">
    <location>
        <begin position="189"/>
        <end position="284"/>
    </location>
</feature>
<feature type="region of interest" description="Disordered" evidence="1">
    <location>
        <begin position="292"/>
        <end position="348"/>
    </location>
</feature>
<feature type="region of interest" description="Disordered" evidence="1">
    <location>
        <begin position="37"/>
        <end position="104"/>
    </location>
</feature>
<feature type="compositionally biased region" description="Polar residues" evidence="1">
    <location>
        <begin position="37"/>
        <end position="52"/>
    </location>
</feature>
<reference evidence="3 4" key="1">
    <citation type="submission" date="2024-01" db="EMBL/GenBank/DDBJ databases">
        <authorList>
            <person name="Allen C."/>
            <person name="Tagirdzhanova G."/>
        </authorList>
    </citation>
    <scope>NUCLEOTIDE SEQUENCE [LARGE SCALE GENOMIC DNA]</scope>
</reference>
<evidence type="ECO:0000256" key="1">
    <source>
        <dbReference type="SAM" id="MobiDB-lite"/>
    </source>
</evidence>
<keyword evidence="4" id="KW-1185">Reference proteome</keyword>
<organism evidence="3 4">
    <name type="scientific">Sporothrix eucalyptigena</name>
    <dbReference type="NCBI Taxonomy" id="1812306"/>
    <lineage>
        <taxon>Eukaryota</taxon>
        <taxon>Fungi</taxon>
        <taxon>Dikarya</taxon>
        <taxon>Ascomycota</taxon>
        <taxon>Pezizomycotina</taxon>
        <taxon>Sordariomycetes</taxon>
        <taxon>Sordariomycetidae</taxon>
        <taxon>Ophiostomatales</taxon>
        <taxon>Ophiostomataceae</taxon>
        <taxon>Sporothrix</taxon>
    </lineage>
</organism>
<sequence length="348" mass="39468">MASTAPSPLPTSSQQLREKEQLFTNWGLNDDCQTLVGSIASSSPAEQKTTDLSPIEREHRRKSKAFADAARAEVEKKAAQEKAAEERVRAVEKEDDENENDNDDVVEIIDLTLPRPLPPPHPPRRTVSATIESVKASATLRRSNSTPLPETSTTGQKRKRVEEVSKDKMAKMKQAKGKARDITPPLVPEQQRIFAGLAFYYLPDAALGARRLRIAKARQYGAQWVRSLREATHVVVDKQLRWSEVSAVVRDEGGDETRPIVVNEEYPLDCIGFRCLLNPEQRRYRITGWTEPEKEKEKEKQKEKERNDNSERSTSYRYTIKPDRRQQARLGSDGPATEHLNRHPRQGG</sequence>
<feature type="compositionally biased region" description="Basic and acidic residues" evidence="1">
    <location>
        <begin position="160"/>
        <end position="170"/>
    </location>
</feature>
<feature type="compositionally biased region" description="Acidic residues" evidence="1">
    <location>
        <begin position="93"/>
        <end position="104"/>
    </location>
</feature>
<evidence type="ECO:0000259" key="2">
    <source>
        <dbReference type="PROSITE" id="PS50172"/>
    </source>
</evidence>
<evidence type="ECO:0000313" key="3">
    <source>
        <dbReference type="EMBL" id="CAK7227348.1"/>
    </source>
</evidence>
<proteinExistence type="predicted"/>
<feature type="region of interest" description="Disordered" evidence="1">
    <location>
        <begin position="136"/>
        <end position="180"/>
    </location>
</feature>
<dbReference type="Proteomes" id="UP001642482">
    <property type="component" value="Unassembled WGS sequence"/>
</dbReference>
<dbReference type="PROSITE" id="PS50172">
    <property type="entry name" value="BRCT"/>
    <property type="match status" value="1"/>
</dbReference>